<dbReference type="CDD" id="cd06464">
    <property type="entry name" value="ACD_sHsps-like"/>
    <property type="match status" value="3"/>
</dbReference>
<dbReference type="InterPro" id="IPR007052">
    <property type="entry name" value="CS_dom"/>
</dbReference>
<dbReference type="PROSITE" id="PS01031">
    <property type="entry name" value="SHSP"/>
    <property type="match status" value="3"/>
</dbReference>
<dbReference type="Gene3D" id="2.60.40.790">
    <property type="match status" value="3"/>
</dbReference>
<evidence type="ECO:0000259" key="4">
    <source>
        <dbReference type="PROSITE" id="PS01031"/>
    </source>
</evidence>
<dbReference type="Proteomes" id="UP001530377">
    <property type="component" value="Unassembled WGS sequence"/>
</dbReference>
<dbReference type="EMBL" id="JALLPB020000741">
    <property type="protein sequence ID" value="KAL3806751.1"/>
    <property type="molecule type" value="Genomic_DNA"/>
</dbReference>
<feature type="domain" description="CS" evidence="5">
    <location>
        <begin position="432"/>
        <end position="531"/>
    </location>
</feature>
<evidence type="ECO:0000256" key="3">
    <source>
        <dbReference type="RuleBase" id="RU003616"/>
    </source>
</evidence>
<feature type="domain" description="SHSP" evidence="4">
    <location>
        <begin position="263"/>
        <end position="372"/>
    </location>
</feature>
<dbReference type="InterPro" id="IPR002068">
    <property type="entry name" value="A-crystallin/Hsp20_dom"/>
</dbReference>
<evidence type="ECO:0000313" key="6">
    <source>
        <dbReference type="EMBL" id="KAL3806751.1"/>
    </source>
</evidence>
<proteinExistence type="inferred from homology"/>
<name>A0ABD3R6E6_9STRA</name>
<dbReference type="SUPFAM" id="SSF49764">
    <property type="entry name" value="HSP20-like chaperones"/>
    <property type="match status" value="3"/>
</dbReference>
<comment type="caution">
    <text evidence="6">The sequence shown here is derived from an EMBL/GenBank/DDBJ whole genome shotgun (WGS) entry which is preliminary data.</text>
</comment>
<keyword evidence="1" id="KW-0346">Stress response</keyword>
<dbReference type="InterPro" id="IPR031107">
    <property type="entry name" value="Small_HSP"/>
</dbReference>
<protein>
    <recommendedName>
        <fullName evidence="8">SHSP domain-containing protein</fullName>
    </recommendedName>
</protein>
<accession>A0ABD3R6E6</accession>
<feature type="domain" description="SHSP" evidence="4">
    <location>
        <begin position="428"/>
        <end position="536"/>
    </location>
</feature>
<reference evidence="6 7" key="1">
    <citation type="submission" date="2024-10" db="EMBL/GenBank/DDBJ databases">
        <title>Updated reference genomes for cyclostephanoid diatoms.</title>
        <authorList>
            <person name="Roberts W.R."/>
            <person name="Alverson A.J."/>
        </authorList>
    </citation>
    <scope>NUCLEOTIDE SEQUENCE [LARGE SCALE GENOMIC DNA]</scope>
    <source>
        <strain evidence="6 7">AJA228-03</strain>
    </source>
</reference>
<dbReference type="Pfam" id="PF00011">
    <property type="entry name" value="HSP20"/>
    <property type="match status" value="3"/>
</dbReference>
<dbReference type="AlphaFoldDB" id="A0ABD3R6E6"/>
<feature type="domain" description="CS" evidence="5">
    <location>
        <begin position="267"/>
        <end position="366"/>
    </location>
</feature>
<organism evidence="6 7">
    <name type="scientific">Cyclostephanos tholiformis</name>
    <dbReference type="NCBI Taxonomy" id="382380"/>
    <lineage>
        <taxon>Eukaryota</taxon>
        <taxon>Sar</taxon>
        <taxon>Stramenopiles</taxon>
        <taxon>Ochrophyta</taxon>
        <taxon>Bacillariophyta</taxon>
        <taxon>Coscinodiscophyceae</taxon>
        <taxon>Thalassiosirophycidae</taxon>
        <taxon>Stephanodiscales</taxon>
        <taxon>Stephanodiscaceae</taxon>
        <taxon>Cyclostephanos</taxon>
    </lineage>
</organism>
<gene>
    <name evidence="6" type="ORF">ACHAXA_006777</name>
</gene>
<evidence type="ECO:0000313" key="7">
    <source>
        <dbReference type="Proteomes" id="UP001530377"/>
    </source>
</evidence>
<evidence type="ECO:0000256" key="1">
    <source>
        <dbReference type="ARBA" id="ARBA00023016"/>
    </source>
</evidence>
<dbReference type="PROSITE" id="PS51203">
    <property type="entry name" value="CS"/>
    <property type="match status" value="3"/>
</dbReference>
<feature type="domain" description="SHSP" evidence="4">
    <location>
        <begin position="81"/>
        <end position="189"/>
    </location>
</feature>
<evidence type="ECO:0008006" key="8">
    <source>
        <dbReference type="Google" id="ProtNLM"/>
    </source>
</evidence>
<evidence type="ECO:0000256" key="2">
    <source>
        <dbReference type="PROSITE-ProRule" id="PRU00285"/>
    </source>
</evidence>
<dbReference type="InterPro" id="IPR008978">
    <property type="entry name" value="HSP20-like_chaperone"/>
</dbReference>
<dbReference type="PANTHER" id="PTHR11527">
    <property type="entry name" value="HEAT-SHOCK PROTEIN 20 FAMILY MEMBER"/>
    <property type="match status" value="1"/>
</dbReference>
<sequence>MIRRATNCKMSLAFLSPTSVLPSVNYCGGSHLLLSGPKMHHPRTFSQPGLRSVFPGFDSDFFAMPSRLLDFPPTLTHFKDDIMRHSSPRYEITENEKQFRLAVDVPGMKPDNLKIELEDDGRVMHISGERKVNTDKSREEYQFDKRFTLRKDLDTSKITAHLSDGVLVVTVMKMENLPPSTQPIEIVQGEAPAMMDAGEKMKSVHHPRTFSQPGLRSVFPGFDSDFFTMPSPLLGITPTITHSKTMPYPLLGITPTLTHFKDDIMRHSSPRYEITENEKQFRLAVDVPGMKPDNLKIELEDDGRVMHISGERKVETDKSHEEYLFDKRFTLRKDLDTSKITAHLSDGVLVVTVMKMENLPPATQPIEIIQGEAPAMMDAGEKLKSVHHPHSFSQPDLRSVFAGFDSDFFTMPSRLLDFPPTLTHFKDDIMRHSSPRYEITENDEQFRLAVDVPGMKHDNLKIELEDDGRVMHISGKRKVETDKSHEEYLFDKRFTLRKDLDTSKITAHLSDGVLVVTVMKMENLPPSTQPIEIVQGEAPAMMDAGEKLKSGELAP</sequence>
<keyword evidence="7" id="KW-1185">Reference proteome</keyword>
<evidence type="ECO:0000259" key="5">
    <source>
        <dbReference type="PROSITE" id="PS51203"/>
    </source>
</evidence>
<comment type="similarity">
    <text evidence="2 3">Belongs to the small heat shock protein (HSP20) family.</text>
</comment>
<feature type="domain" description="CS" evidence="5">
    <location>
        <begin position="85"/>
        <end position="184"/>
    </location>
</feature>